<dbReference type="EMBL" id="BEYU01000052">
    <property type="protein sequence ID" value="GBG28993.1"/>
    <property type="molecule type" value="Genomic_DNA"/>
</dbReference>
<name>A0A2R5GK34_9STRA</name>
<accession>A0A2R5GK34</accession>
<evidence type="ECO:0000313" key="6">
    <source>
        <dbReference type="Proteomes" id="UP000241890"/>
    </source>
</evidence>
<dbReference type="PANTHER" id="PTHR46093:SF18">
    <property type="entry name" value="FIBRONECTIN TYPE-III DOMAIN-CONTAINING PROTEIN"/>
    <property type="match status" value="1"/>
</dbReference>
<keyword evidence="6" id="KW-1185">Reference proteome</keyword>
<feature type="domain" description="BTB" evidence="4">
    <location>
        <begin position="503"/>
        <end position="575"/>
    </location>
</feature>
<evidence type="ECO:0000259" key="4">
    <source>
        <dbReference type="PROSITE" id="PS50097"/>
    </source>
</evidence>
<dbReference type="InterPro" id="IPR011333">
    <property type="entry name" value="SKP1/BTB/POZ_sf"/>
</dbReference>
<dbReference type="PROSITE" id="PS50097">
    <property type="entry name" value="BTB"/>
    <property type="match status" value="1"/>
</dbReference>
<reference evidence="5 6" key="1">
    <citation type="submission" date="2017-12" db="EMBL/GenBank/DDBJ databases">
        <title>Sequencing, de novo assembly and annotation of complete genome of a new Thraustochytrid species, strain FCC1311.</title>
        <authorList>
            <person name="Sedici K."/>
            <person name="Godart F."/>
            <person name="Aiese Cigliano R."/>
            <person name="Sanseverino W."/>
            <person name="Barakat M."/>
            <person name="Ortet P."/>
            <person name="Marechal E."/>
            <person name="Cagnac O."/>
            <person name="Amato A."/>
        </authorList>
    </citation>
    <scope>NUCLEOTIDE SEQUENCE [LARGE SCALE GENOMIC DNA]</scope>
</reference>
<feature type="region of interest" description="Disordered" evidence="3">
    <location>
        <begin position="351"/>
        <end position="421"/>
    </location>
</feature>
<dbReference type="SMART" id="SM00225">
    <property type="entry name" value="BTB"/>
    <property type="match status" value="1"/>
</dbReference>
<dbReference type="Gene3D" id="3.30.710.10">
    <property type="entry name" value="Potassium Channel Kv1.1, Chain A"/>
    <property type="match status" value="1"/>
</dbReference>
<keyword evidence="2" id="KW-0677">Repeat</keyword>
<feature type="compositionally biased region" description="Polar residues" evidence="3">
    <location>
        <begin position="404"/>
        <end position="421"/>
    </location>
</feature>
<dbReference type="InterPro" id="IPR000210">
    <property type="entry name" value="BTB/POZ_dom"/>
</dbReference>
<keyword evidence="1" id="KW-0880">Kelch repeat</keyword>
<evidence type="ECO:0000313" key="5">
    <source>
        <dbReference type="EMBL" id="GBG28993.1"/>
    </source>
</evidence>
<organism evidence="5 6">
    <name type="scientific">Hondaea fermentalgiana</name>
    <dbReference type="NCBI Taxonomy" id="2315210"/>
    <lineage>
        <taxon>Eukaryota</taxon>
        <taxon>Sar</taxon>
        <taxon>Stramenopiles</taxon>
        <taxon>Bigyra</taxon>
        <taxon>Labyrinthulomycetes</taxon>
        <taxon>Thraustochytrida</taxon>
        <taxon>Thraustochytriidae</taxon>
        <taxon>Hondaea</taxon>
    </lineage>
</organism>
<comment type="caution">
    <text evidence="5">The sequence shown here is derived from an EMBL/GenBank/DDBJ whole genome shotgun (WGS) entry which is preliminary data.</text>
</comment>
<feature type="region of interest" description="Disordered" evidence="3">
    <location>
        <begin position="295"/>
        <end position="314"/>
    </location>
</feature>
<sequence>MLPASMAMQKRVERRTVWREVVSTTSGPSYKNHTATLVGSKILVFGGYDGRGNHNNVFEFDCLKRSWRRADVVGEPPKGRNGHTATFAENKIFIVGGWLGSGPLAASDLHILETFGGMLRWREAPSRGKAPGPCNMHTTDYVAKKRSLFVFRGGDGKQYLNDLHLLNIDTLEWSKPDVTGQKPDARANHSSALVGEKLYIFGGWDGRQRLNDIHILDTETLVWSSPKIHGHAPSPRAGMTFTCMRDKIYLFGGSGPQALCYKDLQVFDPQTNTWLLVTEGRDDAKDMAVEIEKAYPNMHRSEQKGSSGATATSGASGYGASGYGASGYGASGYGASLSNWAKHDDSNDSLPGLSVMADDGESYSDGSSSRDYSPAAQERSHYRHHQQHYHQQQQHQQQQREQHMSVSPSSCKMRQSSENPNSVSLHADMYVVGKGPSERAGHTATLVGNKLIIFGGSCVDEYLQDMAMLEVDEAPVVLVEKNGGPLNRLQNKLRSFLDSPLFSDVTFIVEGRKLRASKLALALTSERFEKMFCPREDGTHFKEAEERDICINDVPYDVFRLMIEYLYTGELKLPFSNAQVLGTAQDGQLLDRSHPNGLAKMYVDGAMHSSIMTEAGEEPDVSRDLDKMRFLQNMLVCADRFMLDHLKQLCERELASFLSVSTVNELEYTALETNAAQLHLVCKHFQRQIEPSFSWMADLGEGCSSPLAPETNLM</sequence>
<dbReference type="OrthoDB" id="10251809at2759"/>
<evidence type="ECO:0000256" key="1">
    <source>
        <dbReference type="ARBA" id="ARBA00022441"/>
    </source>
</evidence>
<gene>
    <name evidence="5" type="ORF">FCC1311_052142</name>
</gene>
<dbReference type="SUPFAM" id="SSF54695">
    <property type="entry name" value="POZ domain"/>
    <property type="match status" value="1"/>
</dbReference>
<evidence type="ECO:0000256" key="2">
    <source>
        <dbReference type="ARBA" id="ARBA00022737"/>
    </source>
</evidence>
<dbReference type="InterPro" id="IPR006652">
    <property type="entry name" value="Kelch_1"/>
</dbReference>
<dbReference type="Pfam" id="PF24681">
    <property type="entry name" value="Kelch_KLHDC2_KLHL20_DRC7"/>
    <property type="match status" value="1"/>
</dbReference>
<dbReference type="InterPro" id="IPR011043">
    <property type="entry name" value="Gal_Oxase/kelch_b-propeller"/>
</dbReference>
<evidence type="ECO:0000256" key="3">
    <source>
        <dbReference type="SAM" id="MobiDB-lite"/>
    </source>
</evidence>
<dbReference type="Pfam" id="PF01344">
    <property type="entry name" value="Kelch_1"/>
    <property type="match status" value="1"/>
</dbReference>
<dbReference type="SMART" id="SM00612">
    <property type="entry name" value="Kelch"/>
    <property type="match status" value="2"/>
</dbReference>
<dbReference type="Proteomes" id="UP000241890">
    <property type="component" value="Unassembled WGS sequence"/>
</dbReference>
<dbReference type="Gene3D" id="2.120.10.80">
    <property type="entry name" value="Kelch-type beta propeller"/>
    <property type="match status" value="2"/>
</dbReference>
<dbReference type="InterPro" id="IPR015915">
    <property type="entry name" value="Kelch-typ_b-propeller"/>
</dbReference>
<dbReference type="AlphaFoldDB" id="A0A2R5GK34"/>
<feature type="compositionally biased region" description="Low complexity" evidence="3">
    <location>
        <begin position="363"/>
        <end position="373"/>
    </location>
</feature>
<dbReference type="Pfam" id="PF00651">
    <property type="entry name" value="BTB"/>
    <property type="match status" value="1"/>
</dbReference>
<dbReference type="SUPFAM" id="SSF50965">
    <property type="entry name" value="Galactose oxidase, central domain"/>
    <property type="match status" value="1"/>
</dbReference>
<dbReference type="InParanoid" id="A0A2R5GK34"/>
<feature type="compositionally biased region" description="Low complexity" evidence="3">
    <location>
        <begin position="305"/>
        <end position="314"/>
    </location>
</feature>
<dbReference type="PANTHER" id="PTHR46093">
    <property type="entry name" value="ACYL-COA-BINDING DOMAIN-CONTAINING PROTEIN 5"/>
    <property type="match status" value="1"/>
</dbReference>
<protein>
    <submittedName>
        <fullName evidence="5">RING finger protein B</fullName>
    </submittedName>
</protein>
<proteinExistence type="predicted"/>